<dbReference type="AlphaFoldDB" id="A0A1D8B3S6"/>
<dbReference type="EMBL" id="CP017298">
    <property type="protein sequence ID" value="AOS47790.1"/>
    <property type="molecule type" value="Genomic_DNA"/>
</dbReference>
<dbReference type="Proteomes" id="UP000095214">
    <property type="component" value="Chromosome"/>
</dbReference>
<dbReference type="KEGG" id="phon:BH719_08000"/>
<protein>
    <submittedName>
        <fullName evidence="1">Uncharacterized protein</fullName>
    </submittedName>
</protein>
<evidence type="ECO:0000313" key="1">
    <source>
        <dbReference type="EMBL" id="AOS47790.1"/>
    </source>
</evidence>
<organism evidence="1 2">
    <name type="scientific">Pauljensenia hongkongensis</name>
    <dbReference type="NCBI Taxonomy" id="178339"/>
    <lineage>
        <taxon>Bacteria</taxon>
        <taxon>Bacillati</taxon>
        <taxon>Actinomycetota</taxon>
        <taxon>Actinomycetes</taxon>
        <taxon>Actinomycetales</taxon>
        <taxon>Actinomycetaceae</taxon>
        <taxon>Pauljensenia</taxon>
    </lineage>
</organism>
<sequence>MGFLRAEFGCTRYYEYQVGVGPEEAVRRAAAFWHALDCEVADYNMDSRLRELGYTGTEVLGGGGSEATFQNDLLELLPLGLVLLFSRKIRLSNPGPFQVGIAAPLDGPYPDRTTLVCFHATWIVHEKGFISPREYTELQMIALGEELGRQGVLLENPHRFTQRTLPRDNPLRVFNWYRIRRAAVEGS</sequence>
<accession>A0A1D8B3S6</accession>
<proteinExistence type="predicted"/>
<dbReference type="RefSeq" id="WP_009744324.1">
    <property type="nucleotide sequence ID" value="NZ_CP017298.1"/>
</dbReference>
<name>A0A1D8B3S6_9ACTO</name>
<keyword evidence="2" id="KW-1185">Reference proteome</keyword>
<dbReference type="OrthoDB" id="3269820at2"/>
<gene>
    <name evidence="1" type="ORF">BH719_08000</name>
</gene>
<reference evidence="1 2" key="1">
    <citation type="submission" date="2016-09" db="EMBL/GenBank/DDBJ databases">
        <title>Complete genome sequence of Actinomyces hongkongensis HKU8.</title>
        <authorList>
            <person name="Gao Y.-X."/>
            <person name="Zhou Y.-Y."/>
            <person name="Xie Y."/>
            <person name="Wang M."/>
            <person name="Wang S.-J."/>
            <person name="Shen S.-G."/>
        </authorList>
    </citation>
    <scope>NUCLEOTIDE SEQUENCE [LARGE SCALE GENOMIC DNA]</scope>
    <source>
        <strain evidence="1 2">HKU8</strain>
    </source>
</reference>
<evidence type="ECO:0000313" key="2">
    <source>
        <dbReference type="Proteomes" id="UP000095214"/>
    </source>
</evidence>